<dbReference type="AlphaFoldDB" id="A0AAV2TC58"/>
<gene>
    <name evidence="1" type="ORF">CDAUBV1_LOCUS5796</name>
</gene>
<dbReference type="Proteomes" id="UP001497525">
    <property type="component" value="Unassembled WGS sequence"/>
</dbReference>
<accession>A0AAV2TC58</accession>
<dbReference type="EMBL" id="CAXLJL010000145">
    <property type="protein sequence ID" value="CAL5132913.1"/>
    <property type="molecule type" value="Genomic_DNA"/>
</dbReference>
<evidence type="ECO:0000313" key="1">
    <source>
        <dbReference type="EMBL" id="CAL5132913.1"/>
    </source>
</evidence>
<name>A0AAV2TC58_CALDB</name>
<organism evidence="1 2">
    <name type="scientific">Calicophoron daubneyi</name>
    <name type="common">Rumen fluke</name>
    <name type="synonym">Paramphistomum daubneyi</name>
    <dbReference type="NCBI Taxonomy" id="300641"/>
    <lineage>
        <taxon>Eukaryota</taxon>
        <taxon>Metazoa</taxon>
        <taxon>Spiralia</taxon>
        <taxon>Lophotrochozoa</taxon>
        <taxon>Platyhelminthes</taxon>
        <taxon>Trematoda</taxon>
        <taxon>Digenea</taxon>
        <taxon>Plagiorchiida</taxon>
        <taxon>Pronocephalata</taxon>
        <taxon>Paramphistomoidea</taxon>
        <taxon>Paramphistomidae</taxon>
        <taxon>Calicophoron</taxon>
    </lineage>
</organism>
<reference evidence="1" key="1">
    <citation type="submission" date="2024-06" db="EMBL/GenBank/DDBJ databases">
        <authorList>
            <person name="Liu X."/>
            <person name="Lenzi L."/>
            <person name="Haldenby T S."/>
            <person name="Uol C."/>
        </authorList>
    </citation>
    <scope>NUCLEOTIDE SEQUENCE</scope>
</reference>
<protein>
    <submittedName>
        <fullName evidence="1">Uncharacterized protein</fullName>
    </submittedName>
</protein>
<proteinExistence type="predicted"/>
<comment type="caution">
    <text evidence="1">The sequence shown here is derived from an EMBL/GenBank/DDBJ whole genome shotgun (WGS) entry which is preliminary data.</text>
</comment>
<evidence type="ECO:0000313" key="2">
    <source>
        <dbReference type="Proteomes" id="UP001497525"/>
    </source>
</evidence>
<sequence length="108" mass="12312">MNVKNQGLKVIRQLHSNRNVDKKALLEKLRCTEDEEPSSVGQELSIVSSPVVATQQSIRRKSCRFSRSGDHETKEWPDQILMAYGIDTPEPLRIQIFNYPCSPIVTET</sequence>